<dbReference type="Pfam" id="PF13476">
    <property type="entry name" value="AAA_23"/>
    <property type="match status" value="1"/>
</dbReference>
<proteinExistence type="inferred from homology"/>
<comment type="subunit">
    <text evidence="2">Heterodimer of SbcC and SbcD.</text>
</comment>
<gene>
    <name evidence="6" type="ORF">TCEL_01884</name>
</gene>
<reference evidence="6" key="1">
    <citation type="submission" date="2013-03" db="EMBL/GenBank/DDBJ databases">
        <title>Draft genome sequence of the hydrogen-ethanol-producing anaerobic alkalithermophilic Caloramator celere.</title>
        <authorList>
            <person name="Ciranna A."/>
            <person name="Larjo A."/>
            <person name="Kivisto A."/>
            <person name="Santala V."/>
            <person name="Roos C."/>
            <person name="Karp M."/>
        </authorList>
    </citation>
    <scope>NUCLEOTIDE SEQUENCE [LARGE SCALE GENOMIC DNA]</scope>
    <source>
        <strain evidence="6">DSM 8682</strain>
    </source>
</reference>
<dbReference type="Gene3D" id="3.40.50.300">
    <property type="entry name" value="P-loop containing nucleotide triphosphate hydrolases"/>
    <property type="match status" value="1"/>
</dbReference>
<dbReference type="EMBL" id="CAVN010000092">
    <property type="protein sequence ID" value="CDF57970.1"/>
    <property type="molecule type" value="Genomic_DNA"/>
</dbReference>
<sequence length="476" mass="56062">MIYIKSIEIENFQSHEFTKIDFSSNLNVIVGPSDNGKSAIIRALKWVLFNEPKGTEFIRFGASYCRVSIVLSNGIKIIRERTKSKNLYKLIEGENETIYEGFGNDIPLEILEAHKIKKIQIDKDTNICLNISEQLEGPFLLSQPNSYKSKAIGRIVGLHIIDEAIKEINREISSIQFEKRNLKDDLDKLDKQIKDLEYIYDLEDLILKKETLIKKIQDKLDLLDKLKYYKELINQIDREIDYEESLVSELRKIEKIDLELLEVKVYNYTNSTKLLKNMKLLAKEIKNQKDILNNTSNLEHIEIKLKILENYLKKYIDIIDYYKKYKLIENEIENNRIIEIETKNVQEINNILVRLEKVISKYSALSDKYQQLNLCINSINKGNEYMKKFRYQEECQNKIVNIEKLYNVLINIITLKKDFDMIEKEFKAVEQNYKDCSQNIYNLTEEYKNILKNISVCPLCGSDIDELKIDKILESI</sequence>
<evidence type="ECO:0000259" key="5">
    <source>
        <dbReference type="Pfam" id="PF13476"/>
    </source>
</evidence>
<evidence type="ECO:0000313" key="7">
    <source>
        <dbReference type="Proteomes" id="UP000014923"/>
    </source>
</evidence>
<dbReference type="SUPFAM" id="SSF52540">
    <property type="entry name" value="P-loop containing nucleoside triphosphate hydrolases"/>
    <property type="match status" value="1"/>
</dbReference>
<dbReference type="SUPFAM" id="SSF75712">
    <property type="entry name" value="Rad50 coiled-coil Zn hook"/>
    <property type="match status" value="1"/>
</dbReference>
<accession>R7RRT8</accession>
<evidence type="ECO:0000256" key="1">
    <source>
        <dbReference type="ARBA" id="ARBA00006930"/>
    </source>
</evidence>
<keyword evidence="4" id="KW-0175">Coiled coil</keyword>
<evidence type="ECO:0000256" key="3">
    <source>
        <dbReference type="ARBA" id="ARBA00013368"/>
    </source>
</evidence>
<name>R7RRT8_9CLOT</name>
<feature type="domain" description="Rad50/SbcC-type AAA" evidence="5">
    <location>
        <begin position="6"/>
        <end position="240"/>
    </location>
</feature>
<dbReference type="GO" id="GO:0016887">
    <property type="term" value="F:ATP hydrolysis activity"/>
    <property type="evidence" value="ECO:0007669"/>
    <property type="project" value="InterPro"/>
</dbReference>
<dbReference type="InterPro" id="IPR027417">
    <property type="entry name" value="P-loop_NTPase"/>
</dbReference>
<dbReference type="HOGENOM" id="CLU_564643_0_0_9"/>
<feature type="coiled-coil region" evidence="4">
    <location>
        <begin position="165"/>
        <end position="199"/>
    </location>
</feature>
<dbReference type="PANTHER" id="PTHR32114">
    <property type="entry name" value="ABC TRANSPORTER ABCH.3"/>
    <property type="match status" value="1"/>
</dbReference>
<dbReference type="eggNOG" id="COG1196">
    <property type="taxonomic scope" value="Bacteria"/>
</dbReference>
<dbReference type="Proteomes" id="UP000014923">
    <property type="component" value="Unassembled WGS sequence"/>
</dbReference>
<comment type="caution">
    <text evidence="6">The sequence shown here is derived from an EMBL/GenBank/DDBJ whole genome shotgun (WGS) entry which is preliminary data.</text>
</comment>
<evidence type="ECO:0000256" key="4">
    <source>
        <dbReference type="SAM" id="Coils"/>
    </source>
</evidence>
<dbReference type="InterPro" id="IPR038729">
    <property type="entry name" value="Rad50/SbcC_AAA"/>
</dbReference>
<protein>
    <recommendedName>
        <fullName evidence="3">Nuclease SbcCD subunit C</fullName>
    </recommendedName>
</protein>
<dbReference type="PANTHER" id="PTHR32114:SF2">
    <property type="entry name" value="ABC TRANSPORTER ABCH.3"/>
    <property type="match status" value="1"/>
</dbReference>
<organism evidence="6 7">
    <name type="scientific">Thermobrachium celere DSM 8682</name>
    <dbReference type="NCBI Taxonomy" id="941824"/>
    <lineage>
        <taxon>Bacteria</taxon>
        <taxon>Bacillati</taxon>
        <taxon>Bacillota</taxon>
        <taxon>Clostridia</taxon>
        <taxon>Eubacteriales</taxon>
        <taxon>Clostridiaceae</taxon>
        <taxon>Thermobrachium</taxon>
    </lineage>
</organism>
<evidence type="ECO:0000313" key="6">
    <source>
        <dbReference type="EMBL" id="CDF57970.1"/>
    </source>
</evidence>
<dbReference type="AlphaFoldDB" id="R7RRT8"/>
<dbReference type="Gene3D" id="1.10.287.510">
    <property type="entry name" value="Helix hairpin bin"/>
    <property type="match status" value="1"/>
</dbReference>
<dbReference type="OrthoDB" id="267455at2"/>
<dbReference type="GO" id="GO:0006302">
    <property type="term" value="P:double-strand break repair"/>
    <property type="evidence" value="ECO:0007669"/>
    <property type="project" value="InterPro"/>
</dbReference>
<dbReference type="RefSeq" id="WP_018661615.1">
    <property type="nucleotide sequence ID" value="NZ_HF952018.1"/>
</dbReference>
<evidence type="ECO:0000256" key="2">
    <source>
        <dbReference type="ARBA" id="ARBA00011322"/>
    </source>
</evidence>
<comment type="similarity">
    <text evidence="1">Belongs to the SMC family. SbcC subfamily.</text>
</comment>
<keyword evidence="7" id="KW-1185">Reference proteome</keyword>